<dbReference type="InterPro" id="IPR058163">
    <property type="entry name" value="LysR-type_TF_proteobact-type"/>
</dbReference>
<dbReference type="GO" id="GO:0003677">
    <property type="term" value="F:DNA binding"/>
    <property type="evidence" value="ECO:0007669"/>
    <property type="project" value="UniProtKB-KW"/>
</dbReference>
<keyword evidence="4" id="KW-0804">Transcription</keyword>
<dbReference type="PROSITE" id="PS50931">
    <property type="entry name" value="HTH_LYSR"/>
    <property type="match status" value="1"/>
</dbReference>
<protein>
    <submittedName>
        <fullName evidence="6">LysR family transcriptional regulator</fullName>
    </submittedName>
</protein>
<keyword evidence="3" id="KW-0238">DNA-binding</keyword>
<dbReference type="InterPro" id="IPR000847">
    <property type="entry name" value="LysR_HTH_N"/>
</dbReference>
<dbReference type="Pfam" id="PF03466">
    <property type="entry name" value="LysR_substrate"/>
    <property type="match status" value="1"/>
</dbReference>
<dbReference type="PANTHER" id="PTHR30537:SF5">
    <property type="entry name" value="HTH-TYPE TRANSCRIPTIONAL ACTIVATOR TTDR-RELATED"/>
    <property type="match status" value="1"/>
</dbReference>
<evidence type="ECO:0000256" key="2">
    <source>
        <dbReference type="ARBA" id="ARBA00023015"/>
    </source>
</evidence>
<dbReference type="FunFam" id="1.10.10.10:FF:000001">
    <property type="entry name" value="LysR family transcriptional regulator"/>
    <property type="match status" value="1"/>
</dbReference>
<dbReference type="SUPFAM" id="SSF46785">
    <property type="entry name" value="Winged helix' DNA-binding domain"/>
    <property type="match status" value="1"/>
</dbReference>
<proteinExistence type="inferred from homology"/>
<dbReference type="Gene3D" id="3.40.190.290">
    <property type="match status" value="1"/>
</dbReference>
<dbReference type="AlphaFoldDB" id="A0A5B8S5Q1"/>
<dbReference type="EMBL" id="CP042345">
    <property type="protein sequence ID" value="QEA16077.1"/>
    <property type="molecule type" value="Genomic_DNA"/>
</dbReference>
<dbReference type="Pfam" id="PF00126">
    <property type="entry name" value="HTH_1"/>
    <property type="match status" value="1"/>
</dbReference>
<organism evidence="6 7">
    <name type="scientific">Novosphingobium ginsenosidimutans</name>
    <dbReference type="NCBI Taxonomy" id="1176536"/>
    <lineage>
        <taxon>Bacteria</taxon>
        <taxon>Pseudomonadati</taxon>
        <taxon>Pseudomonadota</taxon>
        <taxon>Alphaproteobacteria</taxon>
        <taxon>Sphingomonadales</taxon>
        <taxon>Sphingomonadaceae</taxon>
        <taxon>Novosphingobium</taxon>
    </lineage>
</organism>
<dbReference type="Gene3D" id="1.10.10.10">
    <property type="entry name" value="Winged helix-like DNA-binding domain superfamily/Winged helix DNA-binding domain"/>
    <property type="match status" value="1"/>
</dbReference>
<dbReference type="Proteomes" id="UP000321172">
    <property type="component" value="Chromosome"/>
</dbReference>
<evidence type="ECO:0000256" key="3">
    <source>
        <dbReference type="ARBA" id="ARBA00023125"/>
    </source>
</evidence>
<comment type="similarity">
    <text evidence="1">Belongs to the LysR transcriptional regulatory family.</text>
</comment>
<feature type="domain" description="HTH lysR-type" evidence="5">
    <location>
        <begin position="1"/>
        <end position="59"/>
    </location>
</feature>
<dbReference type="KEGG" id="ngf:FRF71_07980"/>
<evidence type="ECO:0000256" key="1">
    <source>
        <dbReference type="ARBA" id="ARBA00009437"/>
    </source>
</evidence>
<dbReference type="RefSeq" id="WP_147090109.1">
    <property type="nucleotide sequence ID" value="NZ_BAABJD010000006.1"/>
</dbReference>
<dbReference type="SUPFAM" id="SSF53850">
    <property type="entry name" value="Periplasmic binding protein-like II"/>
    <property type="match status" value="1"/>
</dbReference>
<keyword evidence="2" id="KW-0805">Transcription regulation</keyword>
<dbReference type="InterPro" id="IPR036390">
    <property type="entry name" value="WH_DNA-bd_sf"/>
</dbReference>
<name>A0A5B8S5Q1_9SPHN</name>
<dbReference type="PANTHER" id="PTHR30537">
    <property type="entry name" value="HTH-TYPE TRANSCRIPTIONAL REGULATOR"/>
    <property type="match status" value="1"/>
</dbReference>
<accession>A0A5B8S5Q1</accession>
<dbReference type="InterPro" id="IPR036388">
    <property type="entry name" value="WH-like_DNA-bd_sf"/>
</dbReference>
<gene>
    <name evidence="6" type="ORF">FRF71_07980</name>
</gene>
<evidence type="ECO:0000313" key="7">
    <source>
        <dbReference type="Proteomes" id="UP000321172"/>
    </source>
</evidence>
<dbReference type="OrthoDB" id="9786526at2"/>
<evidence type="ECO:0000256" key="4">
    <source>
        <dbReference type="ARBA" id="ARBA00023163"/>
    </source>
</evidence>
<dbReference type="GO" id="GO:0003700">
    <property type="term" value="F:DNA-binding transcription factor activity"/>
    <property type="evidence" value="ECO:0007669"/>
    <property type="project" value="InterPro"/>
</dbReference>
<evidence type="ECO:0000259" key="5">
    <source>
        <dbReference type="PROSITE" id="PS50931"/>
    </source>
</evidence>
<keyword evidence="7" id="KW-1185">Reference proteome</keyword>
<reference evidence="6 7" key="1">
    <citation type="journal article" date="2013" name="J. Microbiol. Biotechnol.">
        <title>Novosphingobium ginsenosidimutans sp. nov., with the ability to convert ginsenoside.</title>
        <authorList>
            <person name="Kim J.K."/>
            <person name="He D."/>
            <person name="Liu Q.M."/>
            <person name="Park H.Y."/>
            <person name="Jung M.S."/>
            <person name="Yoon M.H."/>
            <person name="Kim S.C."/>
            <person name="Im W.T."/>
        </authorList>
    </citation>
    <scope>NUCLEOTIDE SEQUENCE [LARGE SCALE GENOMIC DNA]</scope>
    <source>
        <strain evidence="6 7">FW-6</strain>
    </source>
</reference>
<sequence>MDRLSAYGMFVQVARSGSFTGAARQLGQPPQAITRGIAALEAHLGVRLFQRSTRAVSLTTEGAGLLPRIERLLGDLAESERAATGMLAEPRGELAITAPVAFGQLHVVPVVGELLALHPELDVRLMLIDRNVRLIEEGIDLAVRIGALEDSTLRARRIGTVREVIVASPAYLARQGVPGSPADLAGHDLIASTGPRGAGEWRMIGPSGQTGARRRLRVNSVAAAIEAAEAGVGLANFLSYQVANALAAGRLVEVLRTEPIEPIPVNLVFDPARAASAGTRAFIEAMVRRAARGGWG</sequence>
<dbReference type="InterPro" id="IPR005119">
    <property type="entry name" value="LysR_subst-bd"/>
</dbReference>
<evidence type="ECO:0000313" key="6">
    <source>
        <dbReference type="EMBL" id="QEA16077.1"/>
    </source>
</evidence>